<name>A0A6J7WBN8_9CAUD</name>
<dbReference type="EMBL" id="LR798217">
    <property type="protein sequence ID" value="CAB5194937.1"/>
    <property type="molecule type" value="Genomic_DNA"/>
</dbReference>
<organism evidence="2">
    <name type="scientific">uncultured Caudovirales phage</name>
    <dbReference type="NCBI Taxonomy" id="2100421"/>
    <lineage>
        <taxon>Viruses</taxon>
        <taxon>Duplodnaviria</taxon>
        <taxon>Heunggongvirae</taxon>
        <taxon>Uroviricota</taxon>
        <taxon>Caudoviricetes</taxon>
        <taxon>Peduoviridae</taxon>
        <taxon>Maltschvirus</taxon>
        <taxon>Maltschvirus maltsch</taxon>
    </lineage>
</organism>
<evidence type="ECO:0000313" key="2">
    <source>
        <dbReference type="EMBL" id="CAB5194937.1"/>
    </source>
</evidence>
<reference evidence="2" key="1">
    <citation type="submission" date="2020-05" db="EMBL/GenBank/DDBJ databases">
        <authorList>
            <person name="Chiriac C."/>
            <person name="Salcher M."/>
            <person name="Ghai R."/>
            <person name="Kavagutti S V."/>
        </authorList>
    </citation>
    <scope>NUCLEOTIDE SEQUENCE</scope>
</reference>
<sequence>MADLSSILNDPNYVNANPATKAAIFDKFSALDKNFTGANPETQQAIRVKFGLVPAAAPELSMREKIMGAIETPFALGATLAGGAIAPIVAVGGTLASGKYGTQEGIRAGEEAAKAVMYQPRTQVARETLGAIGEFLQPVTSALPPTLGATGTTINALAPAVATQANALARPVVAPVKSAVVNAMAREQQPAMVGMGAASTAEDLMRQERLNRLGIPATAGERTKNLAQQQFEAEVGRGVVTGISDEAKTKLAEQMSGFKANQKKAIVQNFERMTNEVGAEVADPTQMRAVGKIVDKALNDEYTKKYDTYKSLYAQADNAGETLQQVPYQSLMDFIEAKTPTQRKTLDPILDSVAESLRMNDPQGTGTISVRALEDIYQQIGTVKDSASAKPMKNIITQMGEGAGGELYQKARAARAQLAKEFEDVNRVDKLLGTKAGYADRRVALDDVFKHVVLDGSLEEMRTVTKLLKKAGPEGQQAYKELQGQTIQHMKDLLTKSDQPSFRNLNTIINQLDAEDKLAYMFGKAGRNEIMDLRDAIKDVLVKEPGAVNYSNTSGAVLRGLEALQAVRFPGAKPAAEFARTREITGKVQEALKQPNAMAPKQKNQNSLVPKIDLSGMANK</sequence>
<protein>
    <submittedName>
        <fullName evidence="2">Uncharacterized protein</fullName>
    </submittedName>
</protein>
<proteinExistence type="predicted"/>
<evidence type="ECO:0000256" key="1">
    <source>
        <dbReference type="SAM" id="MobiDB-lite"/>
    </source>
</evidence>
<gene>
    <name evidence="2" type="ORF">UFOVP173_33</name>
</gene>
<feature type="region of interest" description="Disordered" evidence="1">
    <location>
        <begin position="594"/>
        <end position="620"/>
    </location>
</feature>
<accession>A0A6J7WBN8</accession>